<protein>
    <submittedName>
        <fullName evidence="1">Uncharacterized protein</fullName>
    </submittedName>
</protein>
<keyword evidence="1" id="KW-0614">Plasmid</keyword>
<organism evidence="1">
    <name type="scientific">Escherichia coli</name>
    <dbReference type="NCBI Taxonomy" id="562"/>
    <lineage>
        <taxon>Bacteria</taxon>
        <taxon>Pseudomonadati</taxon>
        <taxon>Pseudomonadota</taxon>
        <taxon>Gammaproteobacteria</taxon>
        <taxon>Enterobacterales</taxon>
        <taxon>Enterobacteriaceae</taxon>
        <taxon>Escherichia</taxon>
    </lineage>
</organism>
<name>A0A6G9HIU2_ECOLX</name>
<dbReference type="AlphaFoldDB" id="A0A6G9HIU2"/>
<evidence type="ECO:0000313" key="1">
    <source>
        <dbReference type="EMBL" id="QIQ10338.1"/>
    </source>
</evidence>
<reference evidence="1" key="1">
    <citation type="submission" date="2019-07" db="EMBL/GenBank/DDBJ databases">
        <title>A Novel blaCTX-M-65-carrying IncHI2 Plasmid pE648CTX-M-65 isolated from a clinical carbapenem- and colistin-resistance Escherichia coli.</title>
        <authorList>
            <person name="Lv Y."/>
        </authorList>
    </citation>
    <scope>NUCLEOTIDE SEQUENCE</scope>
    <source>
        <strain evidence="1">E648</strain>
        <plasmid evidence="1">pE648NDM-5</plasmid>
    </source>
</reference>
<dbReference type="EMBL" id="MN200942">
    <property type="protein sequence ID" value="QIQ10338.1"/>
    <property type="molecule type" value="Genomic_DNA"/>
</dbReference>
<geneLocation type="plasmid" evidence="1">
    <name>pE648NDM-5</name>
</geneLocation>
<proteinExistence type="predicted"/>
<sequence>MLPEYSFSLRPCGLLESGREPFPTNKFIIPSNDGYGIIFNALHCKDYIKMYIALPRMKGFPKEARTVVT</sequence>
<accession>A0A6G9HIU2</accession>